<feature type="domain" description="Amidase" evidence="9">
    <location>
        <begin position="25"/>
        <end position="463"/>
    </location>
</feature>
<dbReference type="InterPro" id="IPR023631">
    <property type="entry name" value="Amidase_dom"/>
</dbReference>
<evidence type="ECO:0000313" key="10">
    <source>
        <dbReference type="EMBL" id="OGE94739.1"/>
    </source>
</evidence>
<dbReference type="NCBIfam" id="TIGR00132">
    <property type="entry name" value="gatA"/>
    <property type="match status" value="1"/>
</dbReference>
<gene>
    <name evidence="7 10" type="primary">gatA</name>
    <name evidence="10" type="ORF">A3B10_04490</name>
</gene>
<dbReference type="AlphaFoldDB" id="A0A1F5PXU9"/>
<reference evidence="10 11" key="1">
    <citation type="journal article" date="2016" name="Nat. Commun.">
        <title>Thousands of microbial genomes shed light on interconnected biogeochemical processes in an aquifer system.</title>
        <authorList>
            <person name="Anantharaman K."/>
            <person name="Brown C.T."/>
            <person name="Hug L.A."/>
            <person name="Sharon I."/>
            <person name="Castelle C.J."/>
            <person name="Probst A.J."/>
            <person name="Thomas B.C."/>
            <person name="Singh A."/>
            <person name="Wilkins M.J."/>
            <person name="Karaoz U."/>
            <person name="Brodie E.L."/>
            <person name="Williams K.H."/>
            <person name="Hubbard S.S."/>
            <person name="Banfield J.F."/>
        </authorList>
    </citation>
    <scope>NUCLEOTIDE SEQUENCE [LARGE SCALE GENOMIC DNA]</scope>
</reference>
<comment type="catalytic activity">
    <reaction evidence="6 7">
        <text>L-glutamyl-tRNA(Gln) + L-glutamine + ATP + H2O = L-glutaminyl-tRNA(Gln) + L-glutamate + ADP + phosphate + H(+)</text>
        <dbReference type="Rhea" id="RHEA:17521"/>
        <dbReference type="Rhea" id="RHEA-COMP:9681"/>
        <dbReference type="Rhea" id="RHEA-COMP:9684"/>
        <dbReference type="ChEBI" id="CHEBI:15377"/>
        <dbReference type="ChEBI" id="CHEBI:15378"/>
        <dbReference type="ChEBI" id="CHEBI:29985"/>
        <dbReference type="ChEBI" id="CHEBI:30616"/>
        <dbReference type="ChEBI" id="CHEBI:43474"/>
        <dbReference type="ChEBI" id="CHEBI:58359"/>
        <dbReference type="ChEBI" id="CHEBI:78520"/>
        <dbReference type="ChEBI" id="CHEBI:78521"/>
        <dbReference type="ChEBI" id="CHEBI:456216"/>
        <dbReference type="EC" id="6.3.5.7"/>
    </reaction>
</comment>
<dbReference type="GO" id="GO:0050567">
    <property type="term" value="F:glutaminyl-tRNA synthase (glutamine-hydrolyzing) activity"/>
    <property type="evidence" value="ECO:0007669"/>
    <property type="project" value="UniProtKB-UniRule"/>
</dbReference>
<keyword evidence="4 7" id="KW-0067">ATP-binding</keyword>
<dbReference type="EMBL" id="MFFB01000010">
    <property type="protein sequence ID" value="OGE94739.1"/>
    <property type="molecule type" value="Genomic_DNA"/>
</dbReference>
<evidence type="ECO:0000256" key="2">
    <source>
        <dbReference type="ARBA" id="ARBA00022598"/>
    </source>
</evidence>
<dbReference type="HAMAP" id="MF_00120">
    <property type="entry name" value="GatA"/>
    <property type="match status" value="1"/>
</dbReference>
<dbReference type="STRING" id="1817841.A3B10_04490"/>
<dbReference type="PANTHER" id="PTHR11895">
    <property type="entry name" value="TRANSAMIDASE"/>
    <property type="match status" value="1"/>
</dbReference>
<organism evidence="10 11">
    <name type="scientific">Candidatus Doudnabacteria bacterium RIFCSPLOWO2_01_FULL_44_21</name>
    <dbReference type="NCBI Taxonomy" id="1817841"/>
    <lineage>
        <taxon>Bacteria</taxon>
        <taxon>Candidatus Doudnaibacteriota</taxon>
    </lineage>
</organism>
<dbReference type="GO" id="GO:0030956">
    <property type="term" value="C:glutamyl-tRNA(Gln) amidotransferase complex"/>
    <property type="evidence" value="ECO:0007669"/>
    <property type="project" value="InterPro"/>
</dbReference>
<dbReference type="Gene3D" id="3.90.1300.10">
    <property type="entry name" value="Amidase signature (AS) domain"/>
    <property type="match status" value="1"/>
</dbReference>
<accession>A0A1F5PXU9</accession>
<protein>
    <recommendedName>
        <fullName evidence="7">Glutamyl-tRNA(Gln) amidotransferase subunit A</fullName>
        <shortName evidence="7">Glu-ADT subunit A</shortName>
        <ecNumber evidence="7">6.3.5.7</ecNumber>
    </recommendedName>
</protein>
<dbReference type="PROSITE" id="PS00571">
    <property type="entry name" value="AMIDASES"/>
    <property type="match status" value="1"/>
</dbReference>
<evidence type="ECO:0000256" key="7">
    <source>
        <dbReference type="HAMAP-Rule" id="MF_00120"/>
    </source>
</evidence>
<comment type="similarity">
    <text evidence="1 7">Belongs to the amidase family. GatA subfamily.</text>
</comment>
<evidence type="ECO:0000313" key="11">
    <source>
        <dbReference type="Proteomes" id="UP000177281"/>
    </source>
</evidence>
<keyword evidence="5 7" id="KW-0648">Protein biosynthesis</keyword>
<dbReference type="Pfam" id="PF01425">
    <property type="entry name" value="Amidase"/>
    <property type="match status" value="1"/>
</dbReference>
<evidence type="ECO:0000256" key="6">
    <source>
        <dbReference type="ARBA" id="ARBA00047407"/>
    </source>
</evidence>
<dbReference type="GO" id="GO:0005524">
    <property type="term" value="F:ATP binding"/>
    <property type="evidence" value="ECO:0007669"/>
    <property type="project" value="UniProtKB-KW"/>
</dbReference>
<feature type="active site" description="Charge relay system" evidence="7">
    <location>
        <position position="153"/>
    </location>
</feature>
<dbReference type="InterPro" id="IPR000120">
    <property type="entry name" value="Amidase"/>
</dbReference>
<dbReference type="InterPro" id="IPR036928">
    <property type="entry name" value="AS_sf"/>
</dbReference>
<dbReference type="PANTHER" id="PTHR11895:SF151">
    <property type="entry name" value="GLUTAMYL-TRNA(GLN) AMIDOTRANSFERASE SUBUNIT A"/>
    <property type="match status" value="1"/>
</dbReference>
<keyword evidence="2 7" id="KW-0436">Ligase</keyword>
<dbReference type="GO" id="GO:0016740">
    <property type="term" value="F:transferase activity"/>
    <property type="evidence" value="ECO:0007669"/>
    <property type="project" value="UniProtKB-KW"/>
</dbReference>
<evidence type="ECO:0000256" key="5">
    <source>
        <dbReference type="ARBA" id="ARBA00022917"/>
    </source>
</evidence>
<proteinExistence type="inferred from homology"/>
<keyword evidence="3 7" id="KW-0547">Nucleotide-binding</keyword>
<comment type="caution">
    <text evidence="10">The sequence shown here is derived from an EMBL/GenBank/DDBJ whole genome shotgun (WGS) entry which is preliminary data.</text>
</comment>
<dbReference type="InterPro" id="IPR020556">
    <property type="entry name" value="Amidase_CS"/>
</dbReference>
<evidence type="ECO:0000256" key="4">
    <source>
        <dbReference type="ARBA" id="ARBA00022840"/>
    </source>
</evidence>
<evidence type="ECO:0000259" key="9">
    <source>
        <dbReference type="Pfam" id="PF01425"/>
    </source>
</evidence>
<dbReference type="GO" id="GO:0006412">
    <property type="term" value="P:translation"/>
    <property type="evidence" value="ECO:0007669"/>
    <property type="project" value="UniProtKB-UniRule"/>
</dbReference>
<evidence type="ECO:0000256" key="8">
    <source>
        <dbReference type="SAM" id="MobiDB-lite"/>
    </source>
</evidence>
<comment type="function">
    <text evidence="7">Allows the formation of correctly charged Gln-tRNA(Gln) through the transamidation of misacylated Glu-tRNA(Gln) in organisms which lack glutaminyl-tRNA synthetase. The reaction takes place in the presence of glutamine and ATP through an activated gamma-phospho-Glu-tRNA(Gln).</text>
</comment>
<evidence type="ECO:0000256" key="3">
    <source>
        <dbReference type="ARBA" id="ARBA00022741"/>
    </source>
</evidence>
<name>A0A1F5PXU9_9BACT</name>
<dbReference type="EC" id="6.3.5.7" evidence="7"/>
<feature type="active site" description="Charge relay system" evidence="7">
    <location>
        <position position="78"/>
    </location>
</feature>
<comment type="subunit">
    <text evidence="7">Heterotrimer of A, B and C subunits.</text>
</comment>
<dbReference type="Proteomes" id="UP000177281">
    <property type="component" value="Unassembled WGS sequence"/>
</dbReference>
<dbReference type="SUPFAM" id="SSF75304">
    <property type="entry name" value="Amidase signature (AS) enzymes"/>
    <property type="match status" value="1"/>
</dbReference>
<keyword evidence="10" id="KW-0808">Transferase</keyword>
<dbReference type="InterPro" id="IPR004412">
    <property type="entry name" value="GatA"/>
</dbReference>
<feature type="active site" description="Acyl-ester intermediate" evidence="7">
    <location>
        <position position="177"/>
    </location>
</feature>
<evidence type="ECO:0000256" key="1">
    <source>
        <dbReference type="ARBA" id="ARBA00008069"/>
    </source>
</evidence>
<feature type="region of interest" description="Disordered" evidence="8">
    <location>
        <begin position="130"/>
        <end position="156"/>
    </location>
</feature>
<sequence length="481" mass="51657">MEFQDLTIKSASELLAQKEISAKELAQLSQDRIRAVDNQIHAFLYIAEQESKALAKQADDLIDQGENFVLTGVPYAVKDNILVKGLQATAGSKILENYKATYNATVINKLNQHLPVLMGKTNLDEFGMGASTENSAFGPTKNPHDQSRVPGGSSGGSAAAVAAGEVLFALGTDTGGSVRQPAAFCGVVGLKPTYGRASRYGLIALGSSLDQPGVLAKTVEDAALVFQVIAGADKMDSTTLPKMVADYSSFLKEDLKGLKIGVPKEYLIDGMDPEVREVINNTINKAQELGAVVSETSLPHSEYSLACYYIILPVEISANLSRYDGVRYGLSAVGNSLEEVYYNSRSTGFGAEPKRRIIIGTYASSSGYYDAYYKKARSAQELIRKDFIDAFQKFDLLLTPTTPTPAFKFGEKSDPLSMYLADIFTVGLNIAGVPGLSIPAGVSGEGLPIGAQLIAPHFMEEKLFWAGHALEKALNLKLKPL</sequence>